<reference evidence="3" key="1">
    <citation type="submission" date="2017-05" db="EMBL/GenBank/DDBJ databases">
        <title>Complete and WGS of Bordetella genogroups.</title>
        <authorList>
            <person name="Spilker T."/>
            <person name="Lipuma J."/>
        </authorList>
    </citation>
    <scope>NUCLEOTIDE SEQUENCE [LARGE SCALE GENOMIC DNA]</scope>
    <source>
        <strain evidence="3">AU16122</strain>
    </source>
</reference>
<keyword evidence="1" id="KW-0175">Coiled coil</keyword>
<feature type="coiled-coil region" evidence="1">
    <location>
        <begin position="635"/>
        <end position="714"/>
    </location>
</feature>
<sequence>MLAASWRQNTLVGQAWNQLQHADRDAQADPSFNPYAYLKEHEKNYPDIMPLVANGSGLFDHVSSKEAFDSYVAAQRQNMRDRETIANGDGWGTGLSLVGSMLDLTSLVSVGGLATSGARASSLLGRAALGSGMFGIDAGIQEAGLRTMDDTRSAEESFMNIGTAMAFGAALGPIFSHARPNNPLNPGHPDNPLHPDNFDKVQVQEHYVGQVPEEGDSIGAMRATRGNEGNEIAVGQGKVAKAVDWLLASRFTPLGRLTNYKSAAAREGLLSMYDMGGVLTKAMAEGTARPVEAETIKTIFDQRASAVRDEVASIYRQANMDLGQSARGTDIRGIVNTMTLGGKDVNVVPQNVFNEAITLIQHGSNAGAKSADISADVMKHLTDAGLTPEAAKAVHQRVYQAEAVYHKAYEDVWDEAVRIGLADPKLTGEGRYGMPQLWDREAIDRNAEQYRAFMQQHLGTKPLDDWLRDEGWIRAPNKPAQPSAAGVAPVESKYASWDDIVKSGDSTLMNDILRSWRGEEQAFHNDMLDAQLAQAEQRQLRAQEDASDVLKQLGKAETEHRNSKLSEMKEAGRHAERYMAAQSVASAQLRAEKAAEKLQAAVERTRHLDPEDLAQDLADELKANGLAIDRAGPRIPEAKADVSEAEQLVDSLKGRKAENVEARRPLTEDTKERRALRRESKEINQQLRAALDKHKAAQAELAVANAELDQLAKSQRDSRRWLDAIAKDIDTMKSNEAEALLDPGLKAAHAGMADRLAVLKQTLEDATAARKAAFALRRQLGQDARKAAKESDRAASNLRKTAFRARKYTADTSPLVKYVDQLVNNLRGNERAPRGLLLDEAPTSGRLKERQFQFDSDEYRQLRESGFLKSNADDAFMSYHQDLGGHIAMHRAMDGRKMDDVIREVMDDYDRMIGSEQNPKKKEQLVAEKKNATEDLRAAGDRILGRYYPKDRNGLVWTADMLKKLGIVRYMGGFIFSSVADIAQAAFAAPRSPLKVLAFRGARDYQYILRKAAAGDADMKELARIMGSFETGLHMNMSDKALGRGAVRDHVGFGTGMTREISSGAEKLFDLTADAGNKLSGLKAWSDNIRRTAGLVQLANVRDWVGRYGALDLSKRAQLASLGIGEAEAKRLNALFTKYGSEQRQGLFSPGMSKWLGEPDGEEMKYVLESALVKAQKRASYTSGFGNQPLLMDKWYGKLFLQFQSQAFQFTNNFLRAGFQHGAVTGDHMRFASALGTSMAAGVLMNVIATFRKGEDINKQLSNPPEFAYNVIQRSGILGWAGSYVDAGVKLTDPVLKQQFGFTLGGGASKFSQNSWLANLMGPWWGSMESLQQIGANAVNGDLNKAGEKALRLLPLNQQFSILGRIVSTLPH</sequence>
<evidence type="ECO:0000313" key="2">
    <source>
        <dbReference type="EMBL" id="OZI32438.1"/>
    </source>
</evidence>
<organism evidence="2 3">
    <name type="scientific">Bordetella genomosp. 10</name>
    <dbReference type="NCBI Taxonomy" id="1416804"/>
    <lineage>
        <taxon>Bacteria</taxon>
        <taxon>Pseudomonadati</taxon>
        <taxon>Pseudomonadota</taxon>
        <taxon>Betaproteobacteria</taxon>
        <taxon>Burkholderiales</taxon>
        <taxon>Alcaligenaceae</taxon>
        <taxon>Bordetella</taxon>
    </lineage>
</organism>
<dbReference type="Proteomes" id="UP000216020">
    <property type="component" value="Unassembled WGS sequence"/>
</dbReference>
<gene>
    <name evidence="2" type="ORF">CAL29_23220</name>
</gene>
<comment type="caution">
    <text evidence="2">The sequence shown here is derived from an EMBL/GenBank/DDBJ whole genome shotgun (WGS) entry which is preliminary data.</text>
</comment>
<dbReference type="OrthoDB" id="9135082at2"/>
<evidence type="ECO:0000256" key="1">
    <source>
        <dbReference type="SAM" id="Coils"/>
    </source>
</evidence>
<feature type="coiled-coil region" evidence="1">
    <location>
        <begin position="525"/>
        <end position="552"/>
    </location>
</feature>
<dbReference type="EMBL" id="NEVM01000005">
    <property type="protein sequence ID" value="OZI32438.1"/>
    <property type="molecule type" value="Genomic_DNA"/>
</dbReference>
<name>A0A261S503_9BORD</name>
<evidence type="ECO:0000313" key="3">
    <source>
        <dbReference type="Proteomes" id="UP000216020"/>
    </source>
</evidence>
<accession>A0A261S503</accession>
<protein>
    <submittedName>
        <fullName evidence="2">Uncharacterized protein</fullName>
    </submittedName>
</protein>
<proteinExistence type="predicted"/>
<keyword evidence="3" id="KW-1185">Reference proteome</keyword>